<organism evidence="3 4">
    <name type="scientific">Stenotrophomonas mori</name>
    <dbReference type="NCBI Taxonomy" id="2871096"/>
    <lineage>
        <taxon>Bacteria</taxon>
        <taxon>Pseudomonadati</taxon>
        <taxon>Pseudomonadota</taxon>
        <taxon>Gammaproteobacteria</taxon>
        <taxon>Lysobacterales</taxon>
        <taxon>Lysobacteraceae</taxon>
        <taxon>Stenotrophomonas</taxon>
    </lineage>
</organism>
<feature type="chain" id="PRO_5045685808" evidence="2">
    <location>
        <begin position="23"/>
        <end position="261"/>
    </location>
</feature>
<protein>
    <submittedName>
        <fullName evidence="3">Uncharacterized protein</fullName>
    </submittedName>
</protein>
<feature type="compositionally biased region" description="Pro residues" evidence="1">
    <location>
        <begin position="156"/>
        <end position="168"/>
    </location>
</feature>
<keyword evidence="2" id="KW-0732">Signal</keyword>
<evidence type="ECO:0000313" key="3">
    <source>
        <dbReference type="EMBL" id="MCL7714598.1"/>
    </source>
</evidence>
<dbReference type="RefSeq" id="WP_250063715.1">
    <property type="nucleotide sequence ID" value="NZ_JAIKTS010000002.1"/>
</dbReference>
<evidence type="ECO:0000256" key="1">
    <source>
        <dbReference type="SAM" id="MobiDB-lite"/>
    </source>
</evidence>
<feature type="signal peptide" evidence="2">
    <location>
        <begin position="1"/>
        <end position="22"/>
    </location>
</feature>
<name>A0ABT0SHQ5_9GAMM</name>
<evidence type="ECO:0000313" key="4">
    <source>
        <dbReference type="Proteomes" id="UP001431235"/>
    </source>
</evidence>
<reference evidence="3 4" key="1">
    <citation type="submission" date="2021-08" db="EMBL/GenBank/DDBJ databases">
        <title>Novel members of of the genus Stenotrophomonas from differernt environment.</title>
        <authorList>
            <person name="Deng Y."/>
        </authorList>
    </citation>
    <scope>NUCLEOTIDE SEQUENCE [LARGE SCALE GENOMIC DNA]</scope>
    <source>
        <strain evidence="3 4">CPCC 101365</strain>
    </source>
</reference>
<accession>A0ABT0SHQ5</accession>
<comment type="caution">
    <text evidence="3">The sequence shown here is derived from an EMBL/GenBank/DDBJ whole genome shotgun (WGS) entry which is preliminary data.</text>
</comment>
<feature type="region of interest" description="Disordered" evidence="1">
    <location>
        <begin position="153"/>
        <end position="215"/>
    </location>
</feature>
<evidence type="ECO:0000256" key="2">
    <source>
        <dbReference type="SAM" id="SignalP"/>
    </source>
</evidence>
<sequence>MYRLLACLLALPILCGFRPVPMPPPAPASARVALSLVDRDSGRELPEYRHGGRAWVPAAPGHRYAVRLRNLTGERLLVVLSVDGVNAITGQTAAPEQPGYVLGPWQDSEIAGWRKSSSDVAQFVFTDHGDSYASRTGRPTDVGVVGIAVFGEARPPSVPHPPVPPRPLPRLAAPASAVAAESARQRSADGGRPSLGTGHGARERSDSASVQFQRAGPRPLQIATLRYDAYARLAALGIVPGVPAPRAFPAGFVPDPPARPR</sequence>
<keyword evidence="4" id="KW-1185">Reference proteome</keyword>
<dbReference type="Proteomes" id="UP001431235">
    <property type="component" value="Unassembled WGS sequence"/>
</dbReference>
<gene>
    <name evidence="3" type="ORF">K5L01_08085</name>
</gene>
<dbReference type="EMBL" id="JAIKTS010000002">
    <property type="protein sequence ID" value="MCL7714598.1"/>
    <property type="molecule type" value="Genomic_DNA"/>
</dbReference>
<proteinExistence type="predicted"/>
<feature type="compositionally biased region" description="Low complexity" evidence="1">
    <location>
        <begin position="169"/>
        <end position="182"/>
    </location>
</feature>